<dbReference type="EMBL" id="BSVB01000001">
    <property type="protein sequence ID" value="GMA96950.1"/>
    <property type="molecule type" value="Genomic_DNA"/>
</dbReference>
<evidence type="ECO:0000259" key="2">
    <source>
        <dbReference type="PROSITE" id="PS50914"/>
    </source>
</evidence>
<dbReference type="InterPro" id="IPR051686">
    <property type="entry name" value="Lipoprotein_DolP"/>
</dbReference>
<gene>
    <name evidence="3" type="ORF">GCM10025881_37740</name>
</gene>
<dbReference type="RefSeq" id="WP_284255425.1">
    <property type="nucleotide sequence ID" value="NZ_BAAAQO010000004.1"/>
</dbReference>
<dbReference type="Proteomes" id="UP001157034">
    <property type="component" value="Unassembled WGS sequence"/>
</dbReference>
<evidence type="ECO:0000256" key="1">
    <source>
        <dbReference type="ARBA" id="ARBA00022729"/>
    </source>
</evidence>
<keyword evidence="1" id="KW-0732">Signal</keyword>
<dbReference type="InterPro" id="IPR007055">
    <property type="entry name" value="BON_dom"/>
</dbReference>
<dbReference type="InterPro" id="IPR014004">
    <property type="entry name" value="Transpt-assoc_nodulatn_dom_bac"/>
</dbReference>
<evidence type="ECO:0000313" key="3">
    <source>
        <dbReference type="EMBL" id="GMA96950.1"/>
    </source>
</evidence>
<dbReference type="PANTHER" id="PTHR34606">
    <property type="entry name" value="BON DOMAIN-CONTAINING PROTEIN"/>
    <property type="match status" value="1"/>
</dbReference>
<dbReference type="SMART" id="SM00749">
    <property type="entry name" value="BON"/>
    <property type="match status" value="3"/>
</dbReference>
<protein>
    <submittedName>
        <fullName evidence="3">BON domain-containing protein</fullName>
    </submittedName>
</protein>
<name>A0ABQ6KBX0_9MICO</name>
<sequence length="224" mass="24009">MTPSGTVVSDRQIQQHVQDELRWTPDVDAAGIGVAVEDGAVRLSGRVDSYIERVAAVRAALRVRGVSTLVDDLEVRRPVGGAVTDASIAEAMEHGLSWSTEVPATVQATVRDGVVTLRGEVDWDHQRAAARRIAEHVGGVREIRNRITLSLRASAEETASSVRRALRRNALLAGTDIHVAVTGTRVTLTGAVRTELARRQAISAAWGSPNVTAIEDRLTVTSDV</sequence>
<organism evidence="3 4">
    <name type="scientific">Pseudolysinimonas kribbensis</name>
    <dbReference type="NCBI Taxonomy" id="433641"/>
    <lineage>
        <taxon>Bacteria</taxon>
        <taxon>Bacillati</taxon>
        <taxon>Actinomycetota</taxon>
        <taxon>Actinomycetes</taxon>
        <taxon>Micrococcales</taxon>
        <taxon>Microbacteriaceae</taxon>
        <taxon>Pseudolysinimonas</taxon>
    </lineage>
</organism>
<evidence type="ECO:0000313" key="4">
    <source>
        <dbReference type="Proteomes" id="UP001157034"/>
    </source>
</evidence>
<feature type="domain" description="BON" evidence="2">
    <location>
        <begin position="84"/>
        <end position="151"/>
    </location>
</feature>
<dbReference type="Gene3D" id="3.30.1340.30">
    <property type="match status" value="3"/>
</dbReference>
<dbReference type="Pfam" id="PF04972">
    <property type="entry name" value="BON"/>
    <property type="match status" value="3"/>
</dbReference>
<accession>A0ABQ6KBX0</accession>
<comment type="caution">
    <text evidence="3">The sequence shown here is derived from an EMBL/GenBank/DDBJ whole genome shotgun (WGS) entry which is preliminary data.</text>
</comment>
<keyword evidence="4" id="KW-1185">Reference proteome</keyword>
<reference evidence="4" key="1">
    <citation type="journal article" date="2019" name="Int. J. Syst. Evol. Microbiol.">
        <title>The Global Catalogue of Microorganisms (GCM) 10K type strain sequencing project: providing services to taxonomists for standard genome sequencing and annotation.</title>
        <authorList>
            <consortium name="The Broad Institute Genomics Platform"/>
            <consortium name="The Broad Institute Genome Sequencing Center for Infectious Disease"/>
            <person name="Wu L."/>
            <person name="Ma J."/>
        </authorList>
    </citation>
    <scope>NUCLEOTIDE SEQUENCE [LARGE SCALE GENOMIC DNA]</scope>
    <source>
        <strain evidence="4">NBRC 108894</strain>
    </source>
</reference>
<dbReference type="PROSITE" id="PS50914">
    <property type="entry name" value="BON"/>
    <property type="match status" value="3"/>
</dbReference>
<feature type="domain" description="BON" evidence="2">
    <location>
        <begin position="9"/>
        <end position="77"/>
    </location>
</feature>
<feature type="domain" description="BON" evidence="2">
    <location>
        <begin position="154"/>
        <end position="222"/>
    </location>
</feature>
<dbReference type="PANTHER" id="PTHR34606:SF4">
    <property type="entry name" value="OUTER MEMBRANE LIPOPROTEIN DOLP"/>
    <property type="match status" value="1"/>
</dbReference>
<proteinExistence type="predicted"/>